<evidence type="ECO:0000256" key="3">
    <source>
        <dbReference type="ARBA" id="ARBA00022679"/>
    </source>
</evidence>
<evidence type="ECO:0000256" key="1">
    <source>
        <dbReference type="ARBA" id="ARBA00006739"/>
    </source>
</evidence>
<dbReference type="Gene3D" id="3.90.550.10">
    <property type="entry name" value="Spore Coat Polysaccharide Biosynthesis Protein SpsA, Chain A"/>
    <property type="match status" value="1"/>
</dbReference>
<gene>
    <name evidence="6" type="ORF">INT08_05645</name>
</gene>
<dbReference type="RefSeq" id="WP_175187418.1">
    <property type="nucleotide sequence ID" value="NZ_JABVZQ010000008.1"/>
</dbReference>
<protein>
    <submittedName>
        <fullName evidence="6">Glycosyltransferase family 2 protein</fullName>
    </submittedName>
</protein>
<dbReference type="InterPro" id="IPR029044">
    <property type="entry name" value="Nucleotide-diphossugar_trans"/>
</dbReference>
<feature type="transmembrane region" description="Helical" evidence="4">
    <location>
        <begin position="256"/>
        <end position="275"/>
    </location>
</feature>
<dbReference type="SUPFAM" id="SSF53448">
    <property type="entry name" value="Nucleotide-diphospho-sugar transferases"/>
    <property type="match status" value="1"/>
</dbReference>
<sequence>MSENTTSTPLVSIITINYNQSAVTCQLLDSLQHVTYPSVETIVVDNASPDDTPEIIAERHPWVTMVRSPENLGFAGGNNLGVLHSKGQLLLFLNNDTEVEPGFLEPLVDVWRQHPDAGMISPRIIFYFSEGRNTIQYAGARSINPVTGRGSKIGFMETDTGQYDETRPTDYCHGAAVMVPLEVIRTAGLMPDLYFLYYEEHDWGEMIKRRGYSIYYCGSSRIFHKESMSTGENSPLKTYYMTRNRIIFMKRNRSRAQYLAFLLFFIFLSVPKNVLRLSRNREWDLLRAFGRGCRWHLERHRLQGDPVLAVEPDGSYRISRTPSTS</sequence>
<keyword evidence="4" id="KW-0472">Membrane</keyword>
<keyword evidence="4" id="KW-1133">Transmembrane helix</keyword>
<keyword evidence="4" id="KW-0812">Transmembrane</keyword>
<dbReference type="Proteomes" id="UP000619838">
    <property type="component" value="Unassembled WGS sequence"/>
</dbReference>
<comment type="similarity">
    <text evidence="1">Belongs to the glycosyltransferase 2 family.</text>
</comment>
<organism evidence="6 7">
    <name type="scientific">Prosthecochloris ethylica</name>
    <dbReference type="NCBI Taxonomy" id="2743976"/>
    <lineage>
        <taxon>Bacteria</taxon>
        <taxon>Pseudomonadati</taxon>
        <taxon>Chlorobiota</taxon>
        <taxon>Chlorobiia</taxon>
        <taxon>Chlorobiales</taxon>
        <taxon>Chlorobiaceae</taxon>
        <taxon>Prosthecochloris</taxon>
    </lineage>
</organism>
<evidence type="ECO:0000256" key="2">
    <source>
        <dbReference type="ARBA" id="ARBA00022676"/>
    </source>
</evidence>
<keyword evidence="2" id="KW-0328">Glycosyltransferase</keyword>
<keyword evidence="3" id="KW-0808">Transferase</keyword>
<evidence type="ECO:0000256" key="4">
    <source>
        <dbReference type="SAM" id="Phobius"/>
    </source>
</evidence>
<dbReference type="InterPro" id="IPR001173">
    <property type="entry name" value="Glyco_trans_2-like"/>
</dbReference>
<evidence type="ECO:0000313" key="6">
    <source>
        <dbReference type="EMBL" id="MBF0636659.1"/>
    </source>
</evidence>
<dbReference type="CDD" id="cd04186">
    <property type="entry name" value="GT_2_like_c"/>
    <property type="match status" value="1"/>
</dbReference>
<dbReference type="Pfam" id="PF00535">
    <property type="entry name" value="Glycos_transf_2"/>
    <property type="match status" value="1"/>
</dbReference>
<evidence type="ECO:0000259" key="5">
    <source>
        <dbReference type="Pfam" id="PF00535"/>
    </source>
</evidence>
<accession>A0ABR9XRV5</accession>
<dbReference type="EMBL" id="JADGII010000007">
    <property type="protein sequence ID" value="MBF0636659.1"/>
    <property type="molecule type" value="Genomic_DNA"/>
</dbReference>
<proteinExistence type="inferred from homology"/>
<feature type="domain" description="Glycosyltransferase 2-like" evidence="5">
    <location>
        <begin position="12"/>
        <end position="138"/>
    </location>
</feature>
<dbReference type="PANTHER" id="PTHR43179">
    <property type="entry name" value="RHAMNOSYLTRANSFERASE WBBL"/>
    <property type="match status" value="1"/>
</dbReference>
<comment type="caution">
    <text evidence="6">The sequence shown here is derived from an EMBL/GenBank/DDBJ whole genome shotgun (WGS) entry which is preliminary data.</text>
</comment>
<name>A0ABR9XRV5_9CHLB</name>
<reference evidence="6 7" key="1">
    <citation type="journal article" date="2020" name="Microorganisms">
        <title>Simultaneous Genome Sequencing of Prosthecochloris ethylica and Desulfuromonas acetoxidans within a Syntrophic Mixture Reveals Unique Pili and Protein Interactions.</title>
        <authorList>
            <person name="Kyndt J.A."/>
            <person name="Van Beeumen J.J."/>
            <person name="Meyer T.E."/>
        </authorList>
    </citation>
    <scope>NUCLEOTIDE SEQUENCE [LARGE SCALE GENOMIC DNA]</scope>
    <source>
        <strain evidence="6 7">N3</strain>
    </source>
</reference>
<dbReference type="PANTHER" id="PTHR43179:SF12">
    <property type="entry name" value="GALACTOFURANOSYLTRANSFERASE GLFT2"/>
    <property type="match status" value="1"/>
</dbReference>
<keyword evidence="7" id="KW-1185">Reference proteome</keyword>
<evidence type="ECO:0000313" key="7">
    <source>
        <dbReference type="Proteomes" id="UP000619838"/>
    </source>
</evidence>